<dbReference type="Proteomes" id="UP001057498">
    <property type="component" value="Chromosome"/>
</dbReference>
<evidence type="ECO:0000256" key="1">
    <source>
        <dbReference type="ARBA" id="ARBA00001933"/>
    </source>
</evidence>
<gene>
    <name evidence="10" type="ORF">CATMQ487_40760</name>
</gene>
<dbReference type="Gene3D" id="3.40.640.10">
    <property type="entry name" value="Type I PLP-dependent aspartate aminotransferase-like (Major domain)"/>
    <property type="match status" value="1"/>
</dbReference>
<evidence type="ECO:0000256" key="7">
    <source>
        <dbReference type="RuleBase" id="RU000481"/>
    </source>
</evidence>
<dbReference type="EC" id="2.6.1.-" evidence="7"/>
<organism evidence="10 11">
    <name type="scientific">Sphaerotilus microaerophilus</name>
    <dbReference type="NCBI Taxonomy" id="2914710"/>
    <lineage>
        <taxon>Bacteria</taxon>
        <taxon>Pseudomonadati</taxon>
        <taxon>Pseudomonadota</taxon>
        <taxon>Betaproteobacteria</taxon>
        <taxon>Burkholderiales</taxon>
        <taxon>Sphaerotilaceae</taxon>
        <taxon>Sphaerotilus</taxon>
    </lineage>
</organism>
<dbReference type="PRINTS" id="PR00799">
    <property type="entry name" value="TRANSAMINASE"/>
</dbReference>
<evidence type="ECO:0000256" key="2">
    <source>
        <dbReference type="ARBA" id="ARBA00007441"/>
    </source>
</evidence>
<dbReference type="NCBIfam" id="NF006719">
    <property type="entry name" value="PRK09257.1"/>
    <property type="match status" value="1"/>
</dbReference>
<dbReference type="SUPFAM" id="SSF53383">
    <property type="entry name" value="PLP-dependent transferases"/>
    <property type="match status" value="1"/>
</dbReference>
<proteinExistence type="inferred from homology"/>
<dbReference type="InterPro" id="IPR015422">
    <property type="entry name" value="PyrdxlP-dep_Trfase_small"/>
</dbReference>
<dbReference type="Gene3D" id="3.90.1150.10">
    <property type="entry name" value="Aspartate Aminotransferase, domain 1"/>
    <property type="match status" value="1"/>
</dbReference>
<keyword evidence="6" id="KW-0663">Pyridoxal phosphate</keyword>
<comment type="cofactor">
    <cofactor evidence="1 7">
        <name>pyridoxal 5'-phosphate</name>
        <dbReference type="ChEBI" id="CHEBI:597326"/>
    </cofactor>
</comment>
<protein>
    <recommendedName>
        <fullName evidence="7">Aminotransferase</fullName>
        <ecNumber evidence="7">2.6.1.-</ecNumber>
    </recommendedName>
</protein>
<dbReference type="InterPro" id="IPR000796">
    <property type="entry name" value="Asp_trans"/>
</dbReference>
<dbReference type="PROSITE" id="PS00105">
    <property type="entry name" value="AA_TRANSFER_CLASS_1"/>
    <property type="match status" value="1"/>
</dbReference>
<comment type="similarity">
    <text evidence="2 7">Belongs to the class-I pyridoxal-phosphate-dependent aminotransferase family.</text>
</comment>
<sequence>MLRSKALNPTMATRGTVVMGVVSWLEALPGFFISVTRRVKAMRPPDAVLFPRFGGTDPGVPASVAPVVPRHAHNVTEGHATPRRRLSHDLPAPLSGRGLFNSGRRTLRRDNSRLPPKTVPPFHPCARLPAATWSPTMFEHVEPYAGDPILTLNENFQKDPRPGKINLSIGIYFDDAGRLPVMEAVRTAETAMLGSIGAKPYQPMVGAANYREQVQALLFGAGHPLLAAGRVATIQTLGGSGGLKVGGDFLKRWFPQSQVWVSDPTWDNHRAMFEGAGFTVNTYPYYDAATGGLRFDAMLDALRGLPKRSIVLLHACCHNPTGVDLTRAQWSTLIPVLAERELLPYVDIAYQGFGDGVEEDAFAIRAIADAGLPCFIANSFSKSFSLYGERVGGLSVICPSAAETQLVLGQLQVAVRKNYSSPPTHGGQIVARVLGTPELRANWDAELGGMRSRIKTMRQRLHDVLVAKLPGRDFSYFLTQRGMFSYTGLSAAQVDVLREQHGVYLVRSGRMCVAGLNSSNVDATAQAMAKVLAG</sequence>
<accession>A0ABM7YR98</accession>
<evidence type="ECO:0000256" key="6">
    <source>
        <dbReference type="ARBA" id="ARBA00022898"/>
    </source>
</evidence>
<dbReference type="InterPro" id="IPR015421">
    <property type="entry name" value="PyrdxlP-dep_Trfase_major"/>
</dbReference>
<evidence type="ECO:0000256" key="3">
    <source>
        <dbReference type="ARBA" id="ARBA00011738"/>
    </source>
</evidence>
<dbReference type="InterPro" id="IPR004839">
    <property type="entry name" value="Aminotransferase_I/II_large"/>
</dbReference>
<keyword evidence="11" id="KW-1185">Reference proteome</keyword>
<keyword evidence="5 7" id="KW-0808">Transferase</keyword>
<feature type="domain" description="Aminotransferase class I/classII large" evidence="9">
    <location>
        <begin position="163"/>
        <end position="527"/>
    </location>
</feature>
<dbReference type="CDD" id="cd00609">
    <property type="entry name" value="AAT_like"/>
    <property type="match status" value="1"/>
</dbReference>
<evidence type="ECO:0000259" key="9">
    <source>
        <dbReference type="Pfam" id="PF00155"/>
    </source>
</evidence>
<evidence type="ECO:0000313" key="11">
    <source>
        <dbReference type="Proteomes" id="UP001057498"/>
    </source>
</evidence>
<keyword evidence="4 7" id="KW-0032">Aminotransferase</keyword>
<dbReference type="Pfam" id="PF00155">
    <property type="entry name" value="Aminotran_1_2"/>
    <property type="match status" value="1"/>
</dbReference>
<dbReference type="PANTHER" id="PTHR11879">
    <property type="entry name" value="ASPARTATE AMINOTRANSFERASE"/>
    <property type="match status" value="1"/>
</dbReference>
<reference evidence="10" key="1">
    <citation type="submission" date="2022-04" db="EMBL/GenBank/DDBJ databases">
        <title>Whole genome sequence of Sphaerotilus sp. FB-5.</title>
        <authorList>
            <person name="Takeda M."/>
            <person name="Narihara S."/>
            <person name="Akimoto M."/>
            <person name="Akimoto R."/>
            <person name="Nishiyashiki S."/>
            <person name="Murakami T."/>
        </authorList>
    </citation>
    <scope>NUCLEOTIDE SEQUENCE</scope>
    <source>
        <strain evidence="10">FB-5</strain>
    </source>
</reference>
<dbReference type="EMBL" id="AP025730">
    <property type="protein sequence ID" value="BDI07106.1"/>
    <property type="molecule type" value="Genomic_DNA"/>
</dbReference>
<evidence type="ECO:0000256" key="8">
    <source>
        <dbReference type="SAM" id="MobiDB-lite"/>
    </source>
</evidence>
<dbReference type="PANTHER" id="PTHR11879:SF37">
    <property type="entry name" value="AROMATIC-AMINO-ACID AMINOTRANSFERASE"/>
    <property type="match status" value="1"/>
</dbReference>
<evidence type="ECO:0000313" key="10">
    <source>
        <dbReference type="EMBL" id="BDI07106.1"/>
    </source>
</evidence>
<feature type="region of interest" description="Disordered" evidence="8">
    <location>
        <begin position="77"/>
        <end position="121"/>
    </location>
</feature>
<dbReference type="InterPro" id="IPR004838">
    <property type="entry name" value="NHTrfase_class1_PyrdxlP-BS"/>
</dbReference>
<dbReference type="InterPro" id="IPR015424">
    <property type="entry name" value="PyrdxlP-dep_Trfase"/>
</dbReference>
<evidence type="ECO:0000256" key="5">
    <source>
        <dbReference type="ARBA" id="ARBA00022679"/>
    </source>
</evidence>
<evidence type="ECO:0000256" key="4">
    <source>
        <dbReference type="ARBA" id="ARBA00022576"/>
    </source>
</evidence>
<comment type="subunit">
    <text evidence="3">Homodimer.</text>
</comment>
<name>A0ABM7YR98_9BURK</name>